<dbReference type="Proteomes" id="UP000319746">
    <property type="component" value="Unassembled WGS sequence"/>
</dbReference>
<proteinExistence type="predicted"/>
<evidence type="ECO:0000256" key="1">
    <source>
        <dbReference type="SAM" id="MobiDB-lite"/>
    </source>
</evidence>
<dbReference type="EMBL" id="VFOU01000001">
    <property type="protein sequence ID" value="TQL74212.1"/>
    <property type="molecule type" value="Genomic_DNA"/>
</dbReference>
<gene>
    <name evidence="2" type="ORF">FB556_0667</name>
</gene>
<organism evidence="2 3">
    <name type="scientific">Enteractinococcus coprophilus</name>
    <dbReference type="NCBI Taxonomy" id="1027633"/>
    <lineage>
        <taxon>Bacteria</taxon>
        <taxon>Bacillati</taxon>
        <taxon>Actinomycetota</taxon>
        <taxon>Actinomycetes</taxon>
        <taxon>Micrococcales</taxon>
        <taxon>Micrococcaceae</taxon>
    </lineage>
</organism>
<feature type="compositionally biased region" description="Basic and acidic residues" evidence="1">
    <location>
        <begin position="16"/>
        <end position="26"/>
    </location>
</feature>
<protein>
    <submittedName>
        <fullName evidence="2">Uncharacterized protein</fullName>
    </submittedName>
</protein>
<evidence type="ECO:0000313" key="3">
    <source>
        <dbReference type="Proteomes" id="UP000319746"/>
    </source>
</evidence>
<reference evidence="2 3" key="1">
    <citation type="submission" date="2019-06" db="EMBL/GenBank/DDBJ databases">
        <title>Sequencing the genomes of 1000 actinobacteria strains.</title>
        <authorList>
            <person name="Klenk H.-P."/>
        </authorList>
    </citation>
    <scope>NUCLEOTIDE SEQUENCE [LARGE SCALE GENOMIC DNA]</scope>
    <source>
        <strain evidence="2 3">DSM 24083</strain>
    </source>
</reference>
<evidence type="ECO:0000313" key="2">
    <source>
        <dbReference type="EMBL" id="TQL74212.1"/>
    </source>
</evidence>
<feature type="region of interest" description="Disordered" evidence="1">
    <location>
        <begin position="1"/>
        <end position="27"/>
    </location>
</feature>
<keyword evidence="3" id="KW-1185">Reference proteome</keyword>
<dbReference type="AlphaFoldDB" id="A0A543ANQ9"/>
<accession>A0A543ANQ9</accession>
<sequence>MKHSDAISEGLTTRPSEQKARRDSHSGPDILEATRVLYWLASDSAFHVKRCVDFCAHKHPRIWVTVGSTEVVLSPVSRETYMCGRGDRVLLVAFP</sequence>
<name>A0A543ANQ9_9MICC</name>
<comment type="caution">
    <text evidence="2">The sequence shown here is derived from an EMBL/GenBank/DDBJ whole genome shotgun (WGS) entry which is preliminary data.</text>
</comment>